<keyword evidence="1" id="KW-0732">Signal</keyword>
<evidence type="ECO:0000256" key="1">
    <source>
        <dbReference type="SAM" id="SignalP"/>
    </source>
</evidence>
<name>A0ABP6Y4A1_9ACTN</name>
<evidence type="ECO:0000313" key="3">
    <source>
        <dbReference type="Proteomes" id="UP001500630"/>
    </source>
</evidence>
<reference evidence="3" key="1">
    <citation type="journal article" date="2019" name="Int. J. Syst. Evol. Microbiol.">
        <title>The Global Catalogue of Microorganisms (GCM) 10K type strain sequencing project: providing services to taxonomists for standard genome sequencing and annotation.</title>
        <authorList>
            <consortium name="The Broad Institute Genomics Platform"/>
            <consortium name="The Broad Institute Genome Sequencing Center for Infectious Disease"/>
            <person name="Wu L."/>
            <person name="Ma J."/>
        </authorList>
    </citation>
    <scope>NUCLEOTIDE SEQUENCE [LARGE SCALE GENOMIC DNA]</scope>
    <source>
        <strain evidence="3">JCM 17326</strain>
    </source>
</reference>
<keyword evidence="3" id="KW-1185">Reference proteome</keyword>
<dbReference type="EMBL" id="BAABDQ010000017">
    <property type="protein sequence ID" value="GAA3576702.1"/>
    <property type="molecule type" value="Genomic_DNA"/>
</dbReference>
<protein>
    <submittedName>
        <fullName evidence="2">Uncharacterized protein</fullName>
    </submittedName>
</protein>
<gene>
    <name evidence="2" type="ORF">GCM10022419_067330</name>
</gene>
<proteinExistence type="predicted"/>
<feature type="signal peptide" evidence="1">
    <location>
        <begin position="1"/>
        <end position="18"/>
    </location>
</feature>
<feature type="chain" id="PRO_5045745553" evidence="1">
    <location>
        <begin position="19"/>
        <end position="91"/>
    </location>
</feature>
<dbReference type="Proteomes" id="UP001500630">
    <property type="component" value="Unassembled WGS sequence"/>
</dbReference>
<organism evidence="2 3">
    <name type="scientific">Nonomuraea rosea</name>
    <dbReference type="NCBI Taxonomy" id="638574"/>
    <lineage>
        <taxon>Bacteria</taxon>
        <taxon>Bacillati</taxon>
        <taxon>Actinomycetota</taxon>
        <taxon>Actinomycetes</taxon>
        <taxon>Streptosporangiales</taxon>
        <taxon>Streptosporangiaceae</taxon>
        <taxon>Nonomuraea</taxon>
    </lineage>
</organism>
<comment type="caution">
    <text evidence="2">The sequence shown here is derived from an EMBL/GenBank/DDBJ whole genome shotgun (WGS) entry which is preliminary data.</text>
</comment>
<sequence>MPKLKSVIAGLAISTALAGGVVSMGAATTAANATTQVSNGTSVLAGHGCYSERRRCGYGWRRHHHQKVRVRVKVHNRNHNHNGPRTTGTRW</sequence>
<accession>A0ABP6Y4A1</accession>
<dbReference type="RefSeq" id="WP_345568099.1">
    <property type="nucleotide sequence ID" value="NZ_BAABDQ010000017.1"/>
</dbReference>
<evidence type="ECO:0000313" key="2">
    <source>
        <dbReference type="EMBL" id="GAA3576702.1"/>
    </source>
</evidence>